<dbReference type="Pfam" id="PF25023">
    <property type="entry name" value="TEN_YD-shell"/>
    <property type="match status" value="3"/>
</dbReference>
<dbReference type="STRING" id="494016.SAMN04487965_3427"/>
<dbReference type="Pfam" id="PF20148">
    <property type="entry name" value="DUF6531"/>
    <property type="match status" value="1"/>
</dbReference>
<dbReference type="NCBIfam" id="TIGR03696">
    <property type="entry name" value="Rhs_assc_core"/>
    <property type="match status" value="1"/>
</dbReference>
<feature type="domain" description="Teneurin-like YD-shell" evidence="4">
    <location>
        <begin position="909"/>
        <end position="1057"/>
    </location>
</feature>
<feature type="compositionally biased region" description="Polar residues" evidence="2">
    <location>
        <begin position="402"/>
        <end position="415"/>
    </location>
</feature>
<evidence type="ECO:0000256" key="2">
    <source>
        <dbReference type="SAM" id="MobiDB-lite"/>
    </source>
</evidence>
<name>A0A1M5HHC2_9GAMM</name>
<dbReference type="RefSeq" id="WP_084536225.1">
    <property type="nucleotide sequence ID" value="NZ_FQVA01000007.1"/>
</dbReference>
<dbReference type="Gene3D" id="2.180.10.10">
    <property type="entry name" value="RHS repeat-associated core"/>
    <property type="match status" value="4"/>
</dbReference>
<dbReference type="EMBL" id="FQVA01000007">
    <property type="protein sequence ID" value="SHG15333.1"/>
    <property type="molecule type" value="Genomic_DNA"/>
</dbReference>
<feature type="compositionally biased region" description="Low complexity" evidence="2">
    <location>
        <begin position="358"/>
        <end position="367"/>
    </location>
</feature>
<dbReference type="InterPro" id="IPR006530">
    <property type="entry name" value="YD"/>
</dbReference>
<evidence type="ECO:0000313" key="6">
    <source>
        <dbReference type="Proteomes" id="UP000184170"/>
    </source>
</evidence>
<evidence type="ECO:0000259" key="4">
    <source>
        <dbReference type="Pfam" id="PF25023"/>
    </source>
</evidence>
<organism evidence="5 6">
    <name type="scientific">Microbulbifer donghaiensis</name>
    <dbReference type="NCBI Taxonomy" id="494016"/>
    <lineage>
        <taxon>Bacteria</taxon>
        <taxon>Pseudomonadati</taxon>
        <taxon>Pseudomonadota</taxon>
        <taxon>Gammaproteobacteria</taxon>
        <taxon>Cellvibrionales</taxon>
        <taxon>Microbulbiferaceae</taxon>
        <taxon>Microbulbifer</taxon>
    </lineage>
</organism>
<gene>
    <name evidence="5" type="ORF">SAMN04487965_3427</name>
</gene>
<dbReference type="InterPro" id="IPR022385">
    <property type="entry name" value="Rhs_assc_core"/>
</dbReference>
<dbReference type="PANTHER" id="PTHR32305:SF15">
    <property type="entry name" value="PROTEIN RHSA-RELATED"/>
    <property type="match status" value="1"/>
</dbReference>
<dbReference type="Proteomes" id="UP000184170">
    <property type="component" value="Unassembled WGS sequence"/>
</dbReference>
<dbReference type="InterPro" id="IPR050708">
    <property type="entry name" value="T6SS_VgrG/RHS"/>
</dbReference>
<protein>
    <submittedName>
        <fullName evidence="5">RHS repeat-associated core domain-containing protein</fullName>
    </submittedName>
</protein>
<accession>A0A1M5HHC2</accession>
<evidence type="ECO:0000313" key="5">
    <source>
        <dbReference type="EMBL" id="SHG15333.1"/>
    </source>
</evidence>
<dbReference type="OrthoDB" id="9816400at2"/>
<dbReference type="PANTHER" id="PTHR32305">
    <property type="match status" value="1"/>
</dbReference>
<feature type="domain" description="Teneurin-like YD-shell" evidence="4">
    <location>
        <begin position="1166"/>
        <end position="1434"/>
    </location>
</feature>
<feature type="domain" description="Teneurin-like YD-shell" evidence="4">
    <location>
        <begin position="686"/>
        <end position="830"/>
    </location>
</feature>
<keyword evidence="1" id="KW-0677">Repeat</keyword>
<feature type="region of interest" description="Disordered" evidence="2">
    <location>
        <begin position="348"/>
        <end position="415"/>
    </location>
</feature>
<reference evidence="6" key="1">
    <citation type="submission" date="2016-11" db="EMBL/GenBank/DDBJ databases">
        <authorList>
            <person name="Varghese N."/>
            <person name="Submissions S."/>
        </authorList>
    </citation>
    <scope>NUCLEOTIDE SEQUENCE [LARGE SCALE GENOMIC DNA]</scope>
    <source>
        <strain evidence="6">CGMCC 1.7063</strain>
    </source>
</reference>
<evidence type="ECO:0000256" key="1">
    <source>
        <dbReference type="ARBA" id="ARBA00022737"/>
    </source>
</evidence>
<dbReference type="InterPro" id="IPR056823">
    <property type="entry name" value="TEN-like_YD-shell"/>
</dbReference>
<dbReference type="InterPro" id="IPR045351">
    <property type="entry name" value="DUF6531"/>
</dbReference>
<feature type="domain" description="DUF6531" evidence="3">
    <location>
        <begin position="422"/>
        <end position="495"/>
    </location>
</feature>
<dbReference type="NCBIfam" id="TIGR01643">
    <property type="entry name" value="YD_repeat_2x"/>
    <property type="match status" value="6"/>
</dbReference>
<dbReference type="SUPFAM" id="SSF69304">
    <property type="entry name" value="Tricorn protease N-terminal domain"/>
    <property type="match status" value="1"/>
</dbReference>
<proteinExistence type="predicted"/>
<keyword evidence="6" id="KW-1185">Reference proteome</keyword>
<dbReference type="PRINTS" id="PR00394">
    <property type="entry name" value="RHSPROTEIN"/>
</dbReference>
<sequence>MQLFVENRAGVRYRVSLGWSYAPEGLDNRAALQLISSFDEAILDKIFDKFFGVDRLFIPAESPVSCDSQSALHPFEAHAIYAGHLGERHRHIYLAVLQSRLLVEEAPLGAGDLKERQSVLRPRIRMALQKIVAEERAEAARIQVIHEKRSALEKVGAYIERAGAGLGQAAWDLAVWVKDVGEVVALINPVRQSTEMLMAAGNYYLHDKSPAQSAREQLAKVRKEVVDVLGFDPANVTVEQLEQAFEITHLIYGDSGLRSDITHFARDYVKAQHSLELTEFAGGGVFEIILTIVLAAITGGAGAAAVMAKNTRLLTRFRDVGDLMVDFAGYRKQRLALADKRGARTEGTKFSDLESMDAPAPAAAPVATSARKPTATSKGDGAESGGGKDQSSSAEPDKTDADTGNNQNGASTQCNANACEGGEPINLKTGEERLTLVDAVLDGPLPLVVARTYRSSNGKDFGLGFGWTHTLGERLELRGAGRPLHFHDAEGRVIALPEPGSSGRSHNVVEGLTLSRINDDHWVIAPYGAPNGVQKHFKPAGTSADHLALAEIRDGYGNNYLFHYVDQRLICVESSLGEALHISPAGERIGALKKETRDGRISALASYRYDDAGDLIEAADAEGHSERYQYHRHVIKRRTLKSGYSFYFEWDAQGPSARCIRQWGDPIDGKPTYSYQFEWDDDGKGVTVTDTRGGRERYRFNERALPIYHRNPVGGETLYTYNTHGQLTQVQLPGDDGVLREERYEYDRHGRLVKKIDAAGGEHRIAYNAEGLPAKIRDPEGHSWQRRYNGSGQVTATIDPLGNTTQYSYNPIGLVGSVTDPLGNTTRYLWNPQGKLSAVHDAMGRSQHYRYDSAQRLVEVQHAAGQSTCYEYDAEDRISAVTGPDGARTLYRYNPQGLVAEITDAGGRTTHYEYDGLSQVSARINPDGTRLQYHYDGERNLVGLTNEKGEQYQLKYDLGERLIEEVGFDGRVTRYAYNRAGHLASSRAVTNPDTGKGIDTHFERDAFGRLLRETTPDGVTSFRYNRAGQMVEAENTHRKLRWEYDACGRVVGDWQDQASIRHRYDATGNRTATTLPDGELLSFAYNPAGQFESLYRRAAGTDTDQLLAAIQHDEQGREIHRRHGNGLASERDYDPQGRLHKVRLGKAAGPIEDPQHERGYHYNVAGQLAQIDDSLRGSRKYHYDALDRLTQVEGPNPEHFVHDPAHNILAAAASPEKAQHQAGTTQVNGNRLAFRGDTHYRYDVHGNRIAALRGKGQKLQTRYHYNCKQQLVRVEQVKVEEGGEERRQRAVSYQYDPLGRRISKADDAKQVDFLWDGDVLLRETACDTKTGQNLKARTYYFEPGTFKPVALSENDAVFHYHLDHLGTPDALTDSCGEVVWSVSYRTYGNVALAHCEAVEQPIRFQGQYFDEETGLHYNRFRYYDPGVGGFISQDPIGLIGGINNYQYAPNPISWIDPFGLSCKEYQYDMVNDPGPLANVPEGAGIVSRETDLAAIEQLKSSPAANFAGGKYNEVVLQKDTVLYRAGKSGGGRSTYGRWFTAEPPPSEYQVRIDFAVKRYWTDDNGIVIGESPVESVYAIKFPAGTKIYEGPVGDQSGFYLGGQDQNQIYIDSPWDVEGHEVIGEKPLKGILGE</sequence>
<feature type="region of interest" description="Disordered" evidence="2">
    <location>
        <begin position="1115"/>
        <end position="1138"/>
    </location>
</feature>
<evidence type="ECO:0000259" key="3">
    <source>
        <dbReference type="Pfam" id="PF20148"/>
    </source>
</evidence>